<dbReference type="EMBL" id="KV426345">
    <property type="protein sequence ID" value="KZV82118.1"/>
    <property type="molecule type" value="Genomic_DNA"/>
</dbReference>
<name>A0A165CAI5_EXIGL</name>
<evidence type="ECO:0000313" key="1">
    <source>
        <dbReference type="EMBL" id="KZV82118.1"/>
    </source>
</evidence>
<dbReference type="InParanoid" id="A0A165CAI5"/>
<organism evidence="1 2">
    <name type="scientific">Exidia glandulosa HHB12029</name>
    <dbReference type="NCBI Taxonomy" id="1314781"/>
    <lineage>
        <taxon>Eukaryota</taxon>
        <taxon>Fungi</taxon>
        <taxon>Dikarya</taxon>
        <taxon>Basidiomycota</taxon>
        <taxon>Agaricomycotina</taxon>
        <taxon>Agaricomycetes</taxon>
        <taxon>Auriculariales</taxon>
        <taxon>Exidiaceae</taxon>
        <taxon>Exidia</taxon>
    </lineage>
</organism>
<gene>
    <name evidence="1" type="ORF">EXIGLDRAFT_730194</name>
</gene>
<evidence type="ECO:0000313" key="2">
    <source>
        <dbReference type="Proteomes" id="UP000077266"/>
    </source>
</evidence>
<proteinExistence type="predicted"/>
<keyword evidence="2" id="KW-1185">Reference proteome</keyword>
<dbReference type="Proteomes" id="UP000077266">
    <property type="component" value="Unassembled WGS sequence"/>
</dbReference>
<sequence length="65" mass="7142">MRGKKWNGRCVATRVDVPARPTAERRALDAASRLCGRYGDTGSRLPGIELAVGWRLSQLMSLGAW</sequence>
<protein>
    <submittedName>
        <fullName evidence="1">Uncharacterized protein</fullName>
    </submittedName>
</protein>
<reference evidence="1 2" key="1">
    <citation type="journal article" date="2016" name="Mol. Biol. Evol.">
        <title>Comparative Genomics of Early-Diverging Mushroom-Forming Fungi Provides Insights into the Origins of Lignocellulose Decay Capabilities.</title>
        <authorList>
            <person name="Nagy L.G."/>
            <person name="Riley R."/>
            <person name="Tritt A."/>
            <person name="Adam C."/>
            <person name="Daum C."/>
            <person name="Floudas D."/>
            <person name="Sun H."/>
            <person name="Yadav J.S."/>
            <person name="Pangilinan J."/>
            <person name="Larsson K.H."/>
            <person name="Matsuura K."/>
            <person name="Barry K."/>
            <person name="Labutti K."/>
            <person name="Kuo R."/>
            <person name="Ohm R.A."/>
            <person name="Bhattacharya S.S."/>
            <person name="Shirouzu T."/>
            <person name="Yoshinaga Y."/>
            <person name="Martin F.M."/>
            <person name="Grigoriev I.V."/>
            <person name="Hibbett D.S."/>
        </authorList>
    </citation>
    <scope>NUCLEOTIDE SEQUENCE [LARGE SCALE GENOMIC DNA]</scope>
    <source>
        <strain evidence="1 2">HHB12029</strain>
    </source>
</reference>
<dbReference type="AlphaFoldDB" id="A0A165CAI5"/>
<accession>A0A165CAI5</accession>